<dbReference type="GO" id="GO:0008236">
    <property type="term" value="F:serine-type peptidase activity"/>
    <property type="evidence" value="ECO:0007669"/>
    <property type="project" value="UniProtKB-UniRule"/>
</dbReference>
<dbReference type="Gene3D" id="2.120.10.60">
    <property type="entry name" value="Tricorn protease N-terminal domain"/>
    <property type="match status" value="1"/>
</dbReference>
<dbReference type="EMBL" id="SNZV01000003">
    <property type="protein sequence ID" value="TDS14791.1"/>
    <property type="molecule type" value="Genomic_DNA"/>
</dbReference>
<dbReference type="SUPFAM" id="SSF50156">
    <property type="entry name" value="PDZ domain-like"/>
    <property type="match status" value="1"/>
</dbReference>
<dbReference type="Gene3D" id="3.90.226.10">
    <property type="entry name" value="2-enoyl-CoA Hydratase, Chain A, domain 1"/>
    <property type="match status" value="1"/>
</dbReference>
<dbReference type="SMART" id="SM00245">
    <property type="entry name" value="TSPc"/>
    <property type="match status" value="1"/>
</dbReference>
<evidence type="ECO:0000313" key="12">
    <source>
        <dbReference type="Proteomes" id="UP000294752"/>
    </source>
</evidence>
<gene>
    <name evidence="11" type="ORF">B0I21_103291</name>
</gene>
<dbReference type="Proteomes" id="UP000294752">
    <property type="component" value="Unassembled WGS sequence"/>
</dbReference>
<evidence type="ECO:0000256" key="3">
    <source>
        <dbReference type="ARBA" id="ARBA00022490"/>
    </source>
</evidence>
<dbReference type="InterPro" id="IPR001478">
    <property type="entry name" value="PDZ"/>
</dbReference>
<dbReference type="InterPro" id="IPR005151">
    <property type="entry name" value="Tail-specific_protease"/>
</dbReference>
<dbReference type="InterPro" id="IPR028204">
    <property type="entry name" value="Tricorn_C1"/>
</dbReference>
<dbReference type="Gene3D" id="2.30.42.10">
    <property type="match status" value="1"/>
</dbReference>
<feature type="site" description="Transition state stabilizer; via amide nitrogen" evidence="9">
    <location>
        <position position="1034"/>
    </location>
</feature>
<keyword evidence="12" id="KW-1185">Reference proteome</keyword>
<dbReference type="PANTHER" id="PTHR43253">
    <property type="entry name" value="TRICORN PROTEASE HOMOLOG 2-RELATED"/>
    <property type="match status" value="1"/>
</dbReference>
<evidence type="ECO:0000259" key="10">
    <source>
        <dbReference type="PROSITE" id="PS50106"/>
    </source>
</evidence>
<evidence type="ECO:0000256" key="2">
    <source>
        <dbReference type="ARBA" id="ARBA00008524"/>
    </source>
</evidence>
<keyword evidence="4 7" id="KW-0645">Protease</keyword>
<evidence type="ECO:0000256" key="6">
    <source>
        <dbReference type="ARBA" id="ARBA00022825"/>
    </source>
</evidence>
<dbReference type="CDD" id="cd07562">
    <property type="entry name" value="Peptidase_S41_TRI"/>
    <property type="match status" value="1"/>
</dbReference>
<dbReference type="InterPro" id="IPR012393">
    <property type="entry name" value="Tricorn_protease"/>
</dbReference>
<evidence type="ECO:0000256" key="4">
    <source>
        <dbReference type="ARBA" id="ARBA00022670"/>
    </source>
</evidence>
<organism evidence="11 12">
    <name type="scientific">Sphingobacterium paludis</name>
    <dbReference type="NCBI Taxonomy" id="1476465"/>
    <lineage>
        <taxon>Bacteria</taxon>
        <taxon>Pseudomonadati</taxon>
        <taxon>Bacteroidota</taxon>
        <taxon>Sphingobacteriia</taxon>
        <taxon>Sphingobacteriales</taxon>
        <taxon>Sphingobacteriaceae</taxon>
        <taxon>Sphingobacterium</taxon>
    </lineage>
</organism>
<comment type="caution">
    <text evidence="11">The sequence shown here is derived from an EMBL/GenBank/DDBJ whole genome shotgun (WGS) entry which is preliminary data.</text>
</comment>
<dbReference type="InterPro" id="IPR011042">
    <property type="entry name" value="6-blade_b-propeller_TolB-like"/>
</dbReference>
<evidence type="ECO:0000256" key="8">
    <source>
        <dbReference type="PIRSR" id="PIRSR036421-1"/>
    </source>
</evidence>
<dbReference type="AlphaFoldDB" id="A0A4R7D3T2"/>
<keyword evidence="5 7" id="KW-0378">Hydrolase</keyword>
<evidence type="ECO:0000256" key="7">
    <source>
        <dbReference type="PIRNR" id="PIRNR036421"/>
    </source>
</evidence>
<keyword evidence="6 7" id="KW-0720">Serine protease</keyword>
<evidence type="ECO:0000256" key="5">
    <source>
        <dbReference type="ARBA" id="ARBA00022801"/>
    </source>
</evidence>
<feature type="active site" description="Charge relay system" evidence="8">
    <location>
        <position position="816"/>
    </location>
</feature>
<dbReference type="PIRSF" id="PIRSF036421">
    <property type="entry name" value="Tricorn_protease"/>
    <property type="match status" value="1"/>
</dbReference>
<evidence type="ECO:0000313" key="11">
    <source>
        <dbReference type="EMBL" id="TDS14791.1"/>
    </source>
</evidence>
<dbReference type="GO" id="GO:0005737">
    <property type="term" value="C:cytoplasm"/>
    <property type="evidence" value="ECO:0007669"/>
    <property type="project" value="UniProtKB-SubCell"/>
</dbReference>
<dbReference type="Pfam" id="PF13180">
    <property type="entry name" value="PDZ_2"/>
    <property type="match status" value="1"/>
</dbReference>
<dbReference type="SUPFAM" id="SSF52096">
    <property type="entry name" value="ClpP/crotonase"/>
    <property type="match status" value="1"/>
</dbReference>
<comment type="similarity">
    <text evidence="2 7">Belongs to the peptidase S41B family.</text>
</comment>
<feature type="domain" description="PDZ" evidence="10">
    <location>
        <begin position="802"/>
        <end position="906"/>
    </location>
</feature>
<name>A0A4R7D3T2_9SPHI</name>
<dbReference type="SMART" id="SM00228">
    <property type="entry name" value="PDZ"/>
    <property type="match status" value="1"/>
</dbReference>
<comment type="function">
    <text evidence="7">Degrades oligopeptides.</text>
</comment>
<feature type="active site" description="Nucleophile" evidence="8">
    <location>
        <position position="1033"/>
    </location>
</feature>
<dbReference type="Gene3D" id="3.30.750.44">
    <property type="match status" value="1"/>
</dbReference>
<dbReference type="Pfam" id="PF26550">
    <property type="entry name" value="Tricorn_2nd"/>
    <property type="match status" value="1"/>
</dbReference>
<dbReference type="EC" id="3.4.21.-" evidence="7"/>
<dbReference type="GO" id="GO:0006508">
    <property type="term" value="P:proteolysis"/>
    <property type="evidence" value="ECO:0007669"/>
    <property type="project" value="UniProtKB-UniRule"/>
</dbReference>
<evidence type="ECO:0000256" key="1">
    <source>
        <dbReference type="ARBA" id="ARBA00004496"/>
    </source>
</evidence>
<proteinExistence type="inferred from homology"/>
<reference evidence="11 12" key="1">
    <citation type="submission" date="2019-03" db="EMBL/GenBank/DDBJ databases">
        <title>Genomic Encyclopedia of Type Strains, Phase III (KMG-III): the genomes of soil and plant-associated and newly described type strains.</title>
        <authorList>
            <person name="Whitman W."/>
        </authorList>
    </citation>
    <scope>NUCLEOTIDE SEQUENCE [LARGE SCALE GENOMIC DNA]</scope>
    <source>
        <strain evidence="11 12">CGMCC 1.12801</strain>
    </source>
</reference>
<dbReference type="PROSITE" id="PS50106">
    <property type="entry name" value="PDZ"/>
    <property type="match status" value="1"/>
</dbReference>
<sequence length="1126" mass="126783">MGMHLRAVPLAVAFRADRMTAMLAQLNYSGKKYDTHIENSCAMIPLYKIGTGLFFFMEPVVPTYHKLQINSYYRFIMNKRIFFIALSFGISTLAMAQQPSFLSYPALSPDGNTLVFSFEGDLWKVSSGGGVALRLTAMEGNEISPRISPDGKWLAFSSNQNGNMDVYTMPLAGGDIQQLTYHEGMDEVDSWSWDSQTVYFTSSRYNRFSSYKVNRTGGTAQRIFPHYFNFIHGIAETPFGELLFNDSWESYSSANRKRYKGAFNPDIRSYDPKSKTFKQYTDYVGKDFWPSVDRKGTIYFASDEGNDEYNLYTFNAGKKVALTTFKESIKRPVVAADGGKIVFEKDYQIFLYDTDSKKTTQPAIQLSRNNVLGKEKEFDVSNTISAFDISPDGKKMAFIARGELFVSDIDGKFVRKMPGSGERAMEVKWLKDNKTLLYSQTYQGYQNWFSRTADGSGSVKQLTTDLRNNRNIAFNADATKAVYLSGRDEVRLLDLGSLKSSLIVKDEIWAFQNSAPSFSPDGAYVLFTAIRNFEQDIFVHNIASGSTTNLTNTGVTESNPYWSPDGKYIYFASNRTKPSYPTGMQFSSIYKMALENIESPYRNSKFDELFTETKTDTKDSVSKKDDKAKPANKKLATSKKPAVSIDLKGLSDRISLVSPAAGTQYNPLVFQKGDKTYVFFSSNHEGENGVYRLVSEPFEENKTEKVADGFLGDLTEVGGKYFALSGGAIQKYNLEANKLDKVTMSYKFTKDLSQEFNQMFYETWAGIEENFYDSTFHGVNWTATKQKYARYLDGINTRADLRILLNDMLGELNSSHLGFSSTGAEERKNFNFVTNELGIVYDNELPTKITRVLPNGPASRKGVDLQPGDVILAVDGKKIDPKRDRDAYFTAPSLSPELQLTVARAGKEHQVNIRPQSSSDFKDLLYEEWIKGNRSKVSALSNNRIAYSHMKNMGGEELQTFLLDMAEQENNKEGIILDLRYNTGGNVHDEVLRFLQQRPYLQWQYRGGKKAPQGNFTPGGKPIVLLINEQSLSDAEMTAAGFKALKLGKIIGTETYRWIIFTSAKGLVDGSMYRVPAWGCYTLDGEDLELTGVAPDIAVRNSITDRIQDKDPQLERAVEEILKDLK</sequence>
<dbReference type="Pfam" id="PF14684">
    <property type="entry name" value="Tricorn_C1"/>
    <property type="match status" value="1"/>
</dbReference>
<dbReference type="InterPro" id="IPR036034">
    <property type="entry name" value="PDZ_sf"/>
</dbReference>
<feature type="active site" description="Charge relay system" evidence="8">
    <location>
        <position position="1089"/>
    </location>
</feature>
<accession>A0A4R7D3T2</accession>
<dbReference type="Pfam" id="PF03572">
    <property type="entry name" value="Peptidase_S41"/>
    <property type="match status" value="1"/>
</dbReference>
<protein>
    <recommendedName>
        <fullName evidence="7">Tricorn protease homolog</fullName>
        <ecNumber evidence="7">3.4.21.-</ecNumber>
    </recommendedName>
</protein>
<dbReference type="Gene3D" id="2.120.10.30">
    <property type="entry name" value="TolB, C-terminal domain"/>
    <property type="match status" value="2"/>
</dbReference>
<dbReference type="InterPro" id="IPR029045">
    <property type="entry name" value="ClpP/crotonase-like_dom_sf"/>
</dbReference>
<comment type="subcellular location">
    <subcellularLocation>
        <location evidence="1 7">Cytoplasm</location>
    </subcellularLocation>
</comment>
<dbReference type="SUPFAM" id="SSF69304">
    <property type="entry name" value="Tricorn protease N-terminal domain"/>
    <property type="match status" value="1"/>
</dbReference>
<keyword evidence="3 7" id="KW-0963">Cytoplasm</keyword>
<evidence type="ECO:0000256" key="9">
    <source>
        <dbReference type="PIRSR" id="PIRSR036421-3"/>
    </source>
</evidence>
<dbReference type="SUPFAM" id="SSF82171">
    <property type="entry name" value="DPP6 N-terminal domain-like"/>
    <property type="match status" value="1"/>
</dbReference>
<dbReference type="PANTHER" id="PTHR43253:SF1">
    <property type="entry name" value="TRICORN PROTEASE HOMOLOG 2-RELATED"/>
    <property type="match status" value="1"/>
</dbReference>
<dbReference type="Pfam" id="PF26549">
    <property type="entry name" value="Tricorn_N"/>
    <property type="match status" value="1"/>
</dbReference>